<keyword evidence="2" id="KW-1185">Reference proteome</keyword>
<protein>
    <submittedName>
        <fullName evidence="1">Uncharacterized protein</fullName>
    </submittedName>
</protein>
<gene>
    <name evidence="1" type="ORF">B456_006G174900</name>
</gene>
<proteinExistence type="predicted"/>
<dbReference type="EMBL" id="CM001745">
    <property type="protein sequence ID" value="KJB36751.1"/>
    <property type="molecule type" value="Genomic_DNA"/>
</dbReference>
<dbReference type="AlphaFoldDB" id="A0A0D2S4Z0"/>
<accession>A0A0D2S4Z0</accession>
<evidence type="ECO:0000313" key="1">
    <source>
        <dbReference type="EMBL" id="KJB36751.1"/>
    </source>
</evidence>
<evidence type="ECO:0000313" key="2">
    <source>
        <dbReference type="Proteomes" id="UP000032304"/>
    </source>
</evidence>
<dbReference type="Gramene" id="KJB36751">
    <property type="protein sequence ID" value="KJB36751"/>
    <property type="gene ID" value="B456_006G174900"/>
</dbReference>
<sequence>MFASWIGGTHSSLAYCNECLFSIALEAYIQVFRTHLDSYFFLWISSFECSSFSELWKLIATNGGRSSFYGNLNRGDYGECK</sequence>
<reference evidence="1 2" key="1">
    <citation type="journal article" date="2012" name="Nature">
        <title>Repeated polyploidization of Gossypium genomes and the evolution of spinnable cotton fibres.</title>
        <authorList>
            <person name="Paterson A.H."/>
            <person name="Wendel J.F."/>
            <person name="Gundlach H."/>
            <person name="Guo H."/>
            <person name="Jenkins J."/>
            <person name="Jin D."/>
            <person name="Llewellyn D."/>
            <person name="Showmaker K.C."/>
            <person name="Shu S."/>
            <person name="Udall J."/>
            <person name="Yoo M.J."/>
            <person name="Byers R."/>
            <person name="Chen W."/>
            <person name="Doron-Faigenboim A."/>
            <person name="Duke M.V."/>
            <person name="Gong L."/>
            <person name="Grimwood J."/>
            <person name="Grover C."/>
            <person name="Grupp K."/>
            <person name="Hu G."/>
            <person name="Lee T.H."/>
            <person name="Li J."/>
            <person name="Lin L."/>
            <person name="Liu T."/>
            <person name="Marler B.S."/>
            <person name="Page J.T."/>
            <person name="Roberts A.W."/>
            <person name="Romanel E."/>
            <person name="Sanders W.S."/>
            <person name="Szadkowski E."/>
            <person name="Tan X."/>
            <person name="Tang H."/>
            <person name="Xu C."/>
            <person name="Wang J."/>
            <person name="Wang Z."/>
            <person name="Zhang D."/>
            <person name="Zhang L."/>
            <person name="Ashrafi H."/>
            <person name="Bedon F."/>
            <person name="Bowers J.E."/>
            <person name="Brubaker C.L."/>
            <person name="Chee P.W."/>
            <person name="Das S."/>
            <person name="Gingle A.R."/>
            <person name="Haigler C.H."/>
            <person name="Harker D."/>
            <person name="Hoffmann L.V."/>
            <person name="Hovav R."/>
            <person name="Jones D.C."/>
            <person name="Lemke C."/>
            <person name="Mansoor S."/>
            <person name="ur Rahman M."/>
            <person name="Rainville L.N."/>
            <person name="Rambani A."/>
            <person name="Reddy U.K."/>
            <person name="Rong J.K."/>
            <person name="Saranga Y."/>
            <person name="Scheffler B.E."/>
            <person name="Scheffler J.A."/>
            <person name="Stelly D.M."/>
            <person name="Triplett B.A."/>
            <person name="Van Deynze A."/>
            <person name="Vaslin M.F."/>
            <person name="Waghmare V.N."/>
            <person name="Walford S.A."/>
            <person name="Wright R.J."/>
            <person name="Zaki E.A."/>
            <person name="Zhang T."/>
            <person name="Dennis E.S."/>
            <person name="Mayer K.F."/>
            <person name="Peterson D.G."/>
            <person name="Rokhsar D.S."/>
            <person name="Wang X."/>
            <person name="Schmutz J."/>
        </authorList>
    </citation>
    <scope>NUCLEOTIDE SEQUENCE [LARGE SCALE GENOMIC DNA]</scope>
</reference>
<dbReference type="Proteomes" id="UP000032304">
    <property type="component" value="Chromosome 6"/>
</dbReference>
<name>A0A0D2S4Z0_GOSRA</name>
<organism evidence="1 2">
    <name type="scientific">Gossypium raimondii</name>
    <name type="common">Peruvian cotton</name>
    <name type="synonym">Gossypium klotzschianum subsp. raimondii</name>
    <dbReference type="NCBI Taxonomy" id="29730"/>
    <lineage>
        <taxon>Eukaryota</taxon>
        <taxon>Viridiplantae</taxon>
        <taxon>Streptophyta</taxon>
        <taxon>Embryophyta</taxon>
        <taxon>Tracheophyta</taxon>
        <taxon>Spermatophyta</taxon>
        <taxon>Magnoliopsida</taxon>
        <taxon>eudicotyledons</taxon>
        <taxon>Gunneridae</taxon>
        <taxon>Pentapetalae</taxon>
        <taxon>rosids</taxon>
        <taxon>malvids</taxon>
        <taxon>Malvales</taxon>
        <taxon>Malvaceae</taxon>
        <taxon>Malvoideae</taxon>
        <taxon>Gossypium</taxon>
    </lineage>
</organism>